<protein>
    <submittedName>
        <fullName evidence="1">Uncharacterized protein</fullName>
    </submittedName>
</protein>
<comment type="caution">
    <text evidence="1">The sequence shown here is derived from an EMBL/GenBank/DDBJ whole genome shotgun (WGS) entry which is preliminary data.</text>
</comment>
<dbReference type="EMBL" id="SRRH01000328">
    <property type="protein sequence ID" value="KAG6291063.1"/>
    <property type="molecule type" value="Genomic_DNA"/>
</dbReference>
<name>A0A9P7QFI1_9HYPO</name>
<accession>A0A9P7QFI1</accession>
<organism evidence="1 2">
    <name type="scientific">Claviceps aff. purpurea</name>
    <dbReference type="NCBI Taxonomy" id="1967640"/>
    <lineage>
        <taxon>Eukaryota</taxon>
        <taxon>Fungi</taxon>
        <taxon>Dikarya</taxon>
        <taxon>Ascomycota</taxon>
        <taxon>Pezizomycotina</taxon>
        <taxon>Sordariomycetes</taxon>
        <taxon>Hypocreomycetidae</taxon>
        <taxon>Hypocreales</taxon>
        <taxon>Clavicipitaceae</taxon>
        <taxon>Claviceps</taxon>
    </lineage>
</organism>
<evidence type="ECO:0000313" key="2">
    <source>
        <dbReference type="Proteomes" id="UP000707071"/>
    </source>
</evidence>
<dbReference type="Proteomes" id="UP000707071">
    <property type="component" value="Unassembled WGS sequence"/>
</dbReference>
<gene>
    <name evidence="1" type="ORF">E4U09_004107</name>
</gene>
<proteinExistence type="predicted"/>
<sequence length="180" mass="20679">MRPQRRRTTPIRGEREIEVFGRAYLEKYFISLPMFLFADGFGLYRNMYRAIEGLYLIPQYFPAADREKLTSLIPLALGPFGSSKADIYKALNYICELEKGKCVYVDGMRKLVCAFIGAFVGDMMEQQELSGCMSHQAVNGCRYCHVKKNVSGTMEFDLAKEGRFDPQLRHQAKKSYGQRL</sequence>
<evidence type="ECO:0000313" key="1">
    <source>
        <dbReference type="EMBL" id="KAG6291063.1"/>
    </source>
</evidence>
<reference evidence="1 2" key="1">
    <citation type="journal article" date="2020" name="bioRxiv">
        <title>Whole genome comparisons of ergot fungi reveals the divergence and evolution of species within the genus Claviceps are the result of varying mechanisms driving genome evolution and host range expansion.</title>
        <authorList>
            <person name="Wyka S.A."/>
            <person name="Mondo S.J."/>
            <person name="Liu M."/>
            <person name="Dettman J."/>
            <person name="Nalam V."/>
            <person name="Broders K.D."/>
        </authorList>
    </citation>
    <scope>NUCLEOTIDE SEQUENCE [LARGE SCALE GENOMIC DNA]</scope>
    <source>
        <strain evidence="1 2">Clav52</strain>
    </source>
</reference>
<dbReference type="AlphaFoldDB" id="A0A9P7QFI1"/>
<keyword evidence="2" id="KW-1185">Reference proteome</keyword>